<evidence type="ECO:0000259" key="7">
    <source>
        <dbReference type="Pfam" id="PF00155"/>
    </source>
</evidence>
<dbReference type="PANTHER" id="PTHR43643:SF3">
    <property type="entry name" value="HISTIDINOL-PHOSPHATE AMINOTRANSFERASE"/>
    <property type="match status" value="1"/>
</dbReference>
<organism evidence="8 9">
    <name type="scientific">Corynebacterium argentoratense DSM 44202</name>
    <dbReference type="NCBI Taxonomy" id="1348662"/>
    <lineage>
        <taxon>Bacteria</taxon>
        <taxon>Bacillati</taxon>
        <taxon>Actinomycetota</taxon>
        <taxon>Actinomycetes</taxon>
        <taxon>Mycobacteriales</taxon>
        <taxon>Corynebacteriaceae</taxon>
        <taxon>Corynebacterium</taxon>
    </lineage>
</organism>
<dbReference type="Gene3D" id="3.40.640.10">
    <property type="entry name" value="Type I PLP-dependent aspartate aminotransferase-like (Major domain)"/>
    <property type="match status" value="1"/>
</dbReference>
<dbReference type="eggNOG" id="COG0079">
    <property type="taxonomic scope" value="Bacteria"/>
</dbReference>
<protein>
    <recommendedName>
        <fullName evidence="6">Aromatic amino acid aminotransferase</fullName>
        <shortName evidence="6">ArAT</shortName>
        <ecNumber evidence="6">2.6.1.57</ecNumber>
    </recommendedName>
</protein>
<dbReference type="OrthoDB" id="9809616at2"/>
<evidence type="ECO:0000256" key="2">
    <source>
        <dbReference type="ARBA" id="ARBA00011738"/>
    </source>
</evidence>
<dbReference type="CDD" id="cd00609">
    <property type="entry name" value="AAT_like"/>
    <property type="match status" value="1"/>
</dbReference>
<comment type="cofactor">
    <cofactor evidence="1 6">
        <name>pyridoxal 5'-phosphate</name>
        <dbReference type="ChEBI" id="CHEBI:597326"/>
    </cofactor>
</comment>
<sequence length="349" mass="37874">MNTQPHLRHDLSQLPDYVPGKRMPDALKLSSNEVAFGPLPSAHTAITDAASTINRYPDMAATELREALADHLGTTIDHVTVGCGSSTLCQQLVTITCQDGEDVIFPWRSFEAYPIFVRVTGANPVQIPLTDDLRNDLDAMAAAITDNTRLIFVCNPNNPTGTVVTADEFDAFMAKVPSHIVVALDEAYFEYNTAPSTPNAAELVKRYPNLIGLRTFSKAYGLAGLRIGYAFGNPHIIAAMRKVQAPFEVSTLAQAAALASLEARSELLDRTRDVITQRERVSTTIGAAPSQSNFVWVPAESLAGGDALATAQALTERNVLVRAFPEGVRITVTNEEEMDRFLAAWDSLN</sequence>
<accession>U3GS94</accession>
<evidence type="ECO:0000256" key="5">
    <source>
        <dbReference type="ARBA" id="ARBA00022898"/>
    </source>
</evidence>
<comment type="function">
    <text evidence="6">Aminotransferase that catalyzes the conversion of aromatic amino acids and 2-oxoglutarate into corresponding aromatic oxo acids and L-glutamate.</text>
</comment>
<keyword evidence="4 6" id="KW-0808">Transferase</keyword>
<dbReference type="InterPro" id="IPR001917">
    <property type="entry name" value="Aminotrans_II_pyridoxalP_BS"/>
</dbReference>
<dbReference type="SUPFAM" id="SSF53383">
    <property type="entry name" value="PLP-dependent transferases"/>
    <property type="match status" value="1"/>
</dbReference>
<dbReference type="GO" id="GO:0004400">
    <property type="term" value="F:histidinol-phosphate transaminase activity"/>
    <property type="evidence" value="ECO:0007669"/>
    <property type="project" value="InterPro"/>
</dbReference>
<comment type="catalytic activity">
    <reaction evidence="6">
        <text>an aromatic L-alpha-amino acid + 2-oxoglutarate = an aromatic oxo-acid + L-glutamate</text>
        <dbReference type="Rhea" id="RHEA:17533"/>
        <dbReference type="ChEBI" id="CHEBI:16810"/>
        <dbReference type="ChEBI" id="CHEBI:29985"/>
        <dbReference type="ChEBI" id="CHEBI:73309"/>
        <dbReference type="ChEBI" id="CHEBI:84824"/>
        <dbReference type="EC" id="2.6.1.57"/>
    </reaction>
</comment>
<comment type="subunit">
    <text evidence="2 6">Homodimer.</text>
</comment>
<dbReference type="InterPro" id="IPR015424">
    <property type="entry name" value="PyrdxlP-dep_Trfase"/>
</dbReference>
<dbReference type="GeneID" id="78248967"/>
<dbReference type="InterPro" id="IPR005861">
    <property type="entry name" value="HisP_aminotrans"/>
</dbReference>
<dbReference type="PANTHER" id="PTHR43643">
    <property type="entry name" value="HISTIDINOL-PHOSPHATE AMINOTRANSFERASE 2"/>
    <property type="match status" value="1"/>
</dbReference>
<dbReference type="Pfam" id="PF00155">
    <property type="entry name" value="Aminotran_1_2"/>
    <property type="match status" value="1"/>
</dbReference>
<dbReference type="PATRIC" id="fig|1348662.3.peg.76"/>
<dbReference type="GO" id="GO:0000105">
    <property type="term" value="P:L-histidine biosynthetic process"/>
    <property type="evidence" value="ECO:0007669"/>
    <property type="project" value="InterPro"/>
</dbReference>
<keyword evidence="3 6" id="KW-0032">Aminotransferase</keyword>
<dbReference type="InterPro" id="IPR050106">
    <property type="entry name" value="HistidinolP_aminotransfase"/>
</dbReference>
<dbReference type="KEGG" id="caz:CARG_00400"/>
<name>U3GS94_9CORY</name>
<dbReference type="STRING" id="1348662.CARG_00400"/>
<dbReference type="HAMAP" id="MF_01023">
    <property type="entry name" value="HisC_aminotrans_2"/>
    <property type="match status" value="1"/>
</dbReference>
<evidence type="ECO:0000313" key="8">
    <source>
        <dbReference type="EMBL" id="AGU14285.1"/>
    </source>
</evidence>
<evidence type="ECO:0000313" key="9">
    <source>
        <dbReference type="Proteomes" id="UP000016943"/>
    </source>
</evidence>
<dbReference type="EC" id="2.6.1.57" evidence="6"/>
<feature type="modified residue" description="N6-(pyridoxal phosphate)lysine" evidence="6">
    <location>
        <position position="218"/>
    </location>
</feature>
<dbReference type="Proteomes" id="UP000016943">
    <property type="component" value="Chromosome"/>
</dbReference>
<dbReference type="InterPro" id="IPR015422">
    <property type="entry name" value="PyrdxlP-dep_Trfase_small"/>
</dbReference>
<dbReference type="EMBL" id="CP006365">
    <property type="protein sequence ID" value="AGU14285.1"/>
    <property type="molecule type" value="Genomic_DNA"/>
</dbReference>
<dbReference type="GO" id="GO:0008793">
    <property type="term" value="F:aromatic-amino-acid transaminase activity"/>
    <property type="evidence" value="ECO:0007669"/>
    <property type="project" value="UniProtKB-UniRule"/>
</dbReference>
<dbReference type="InterPro" id="IPR004839">
    <property type="entry name" value="Aminotransferase_I/II_large"/>
</dbReference>
<reference evidence="8 9" key="1">
    <citation type="journal article" date="2013" name="Genome Announc.">
        <title>Whole-Genome Sequence of the Clinical Strain Corynebacterium argentoratense DSM 44202, Isolated from a Human Throat Specimen.</title>
        <authorList>
            <person name="Bomholt C."/>
            <person name="Glaub A."/>
            <person name="Gravermann K."/>
            <person name="Albersmeier A."/>
            <person name="Brinkrolf K."/>
            <person name="Ruckert C."/>
            <person name="Tauch A."/>
        </authorList>
    </citation>
    <scope>NUCLEOTIDE SEQUENCE [LARGE SCALE GENOMIC DNA]</scope>
    <source>
        <strain evidence="8">DSM 44202</strain>
    </source>
</reference>
<dbReference type="GO" id="GO:0030170">
    <property type="term" value="F:pyridoxal phosphate binding"/>
    <property type="evidence" value="ECO:0007669"/>
    <property type="project" value="UniProtKB-UniRule"/>
</dbReference>
<comment type="similarity">
    <text evidence="6">Belongs to the class-II pyridoxal-phosphate-dependent aminotransferase family.</text>
</comment>
<evidence type="ECO:0000256" key="4">
    <source>
        <dbReference type="ARBA" id="ARBA00022679"/>
    </source>
</evidence>
<feature type="domain" description="Aminotransferase class I/classII large" evidence="7">
    <location>
        <begin position="25"/>
        <end position="343"/>
    </location>
</feature>
<dbReference type="InterPro" id="IPR015421">
    <property type="entry name" value="PyrdxlP-dep_Trfase_major"/>
</dbReference>
<dbReference type="HOGENOM" id="CLU_017584_3_3_11"/>
<keyword evidence="9" id="KW-1185">Reference proteome</keyword>
<dbReference type="Gene3D" id="3.90.1150.10">
    <property type="entry name" value="Aspartate Aminotransferase, domain 1"/>
    <property type="match status" value="1"/>
</dbReference>
<dbReference type="NCBIfam" id="TIGR01141">
    <property type="entry name" value="hisC"/>
    <property type="match status" value="1"/>
</dbReference>
<dbReference type="PROSITE" id="PS00599">
    <property type="entry name" value="AA_TRANSFER_CLASS_2"/>
    <property type="match status" value="1"/>
</dbReference>
<proteinExistence type="inferred from homology"/>
<keyword evidence="5 6" id="KW-0663">Pyridoxal phosphate</keyword>
<dbReference type="HAMAP" id="MF_01513">
    <property type="entry name" value="Phe_aminotrans_2"/>
    <property type="match status" value="1"/>
</dbReference>
<dbReference type="NCBIfam" id="NF002878">
    <property type="entry name" value="PRK03321.1"/>
    <property type="match status" value="1"/>
</dbReference>
<dbReference type="RefSeq" id="WP_020975406.1">
    <property type="nucleotide sequence ID" value="NC_022198.1"/>
</dbReference>
<gene>
    <name evidence="6" type="primary">pat</name>
    <name evidence="8" type="ORF">CARG_00400</name>
</gene>
<evidence type="ECO:0000256" key="1">
    <source>
        <dbReference type="ARBA" id="ARBA00001933"/>
    </source>
</evidence>
<dbReference type="AlphaFoldDB" id="U3GS94"/>
<evidence type="ECO:0000256" key="6">
    <source>
        <dbReference type="HAMAP-Rule" id="MF_01513"/>
    </source>
</evidence>
<evidence type="ECO:0000256" key="3">
    <source>
        <dbReference type="ARBA" id="ARBA00022576"/>
    </source>
</evidence>
<dbReference type="InterPro" id="IPR024892">
    <property type="entry name" value="ArAT"/>
</dbReference>